<dbReference type="GO" id="GO:0016887">
    <property type="term" value="F:ATP hydrolysis activity"/>
    <property type="evidence" value="ECO:0007669"/>
    <property type="project" value="InterPro"/>
</dbReference>
<dbReference type="RefSeq" id="WP_181354626.1">
    <property type="nucleotide sequence ID" value="NZ_JABJWZ010000128.1"/>
</dbReference>
<accession>A0A7W3ZN71</accession>
<keyword evidence="1" id="KW-0742">SOS response</keyword>
<keyword evidence="1" id="KW-0227">DNA damage</keyword>
<evidence type="ECO:0000313" key="4">
    <source>
        <dbReference type="Proteomes" id="UP000525686"/>
    </source>
</evidence>
<dbReference type="GO" id="GO:0000731">
    <property type="term" value="P:DNA synthesis involved in DNA repair"/>
    <property type="evidence" value="ECO:0007669"/>
    <property type="project" value="TreeGrafter"/>
</dbReference>
<evidence type="ECO:0000259" key="2">
    <source>
        <dbReference type="Pfam" id="PF13304"/>
    </source>
</evidence>
<organism evidence="3 4">
    <name type="scientific">Streptomyces alkaliterrae</name>
    <dbReference type="NCBI Taxonomy" id="2213162"/>
    <lineage>
        <taxon>Bacteria</taxon>
        <taxon>Bacillati</taxon>
        <taxon>Actinomycetota</taxon>
        <taxon>Actinomycetes</taxon>
        <taxon>Kitasatosporales</taxon>
        <taxon>Streptomycetaceae</taxon>
        <taxon>Streptomyces</taxon>
    </lineage>
</organism>
<dbReference type="SUPFAM" id="SSF52540">
    <property type="entry name" value="P-loop containing nucleoside triphosphate hydrolases"/>
    <property type="match status" value="1"/>
</dbReference>
<dbReference type="GO" id="GO:0006302">
    <property type="term" value="P:double-strand break repair"/>
    <property type="evidence" value="ECO:0007669"/>
    <property type="project" value="TreeGrafter"/>
</dbReference>
<name>A0A7W3ZN71_9ACTN</name>
<dbReference type="PANTHER" id="PTHR32182:SF22">
    <property type="entry name" value="ATP-DEPENDENT ENDONUCLEASE, OLD FAMILY-RELATED"/>
    <property type="match status" value="1"/>
</dbReference>
<feature type="domain" description="ATPase AAA-type core" evidence="2">
    <location>
        <begin position="31"/>
        <end position="339"/>
    </location>
</feature>
<dbReference type="AlphaFoldDB" id="A0A7W3ZN71"/>
<evidence type="ECO:0000256" key="1">
    <source>
        <dbReference type="ARBA" id="ARBA00023236"/>
    </source>
</evidence>
<comment type="caution">
    <text evidence="3">The sequence shown here is derived from an EMBL/GenBank/DDBJ whole genome shotgun (WGS) entry which is preliminary data.</text>
</comment>
<dbReference type="InterPro" id="IPR027417">
    <property type="entry name" value="P-loop_NTPase"/>
</dbReference>
<dbReference type="Proteomes" id="UP000525686">
    <property type="component" value="Unassembled WGS sequence"/>
</dbReference>
<evidence type="ECO:0000313" key="3">
    <source>
        <dbReference type="EMBL" id="MBB1254649.1"/>
    </source>
</evidence>
<dbReference type="PANTHER" id="PTHR32182">
    <property type="entry name" value="DNA REPLICATION AND REPAIR PROTEIN RECF"/>
    <property type="match status" value="1"/>
</dbReference>
<dbReference type="Gene3D" id="3.40.50.300">
    <property type="entry name" value="P-loop containing nucleotide triphosphate hydrolases"/>
    <property type="match status" value="2"/>
</dbReference>
<gene>
    <name evidence="3" type="ORF">H3146_14945</name>
</gene>
<dbReference type="Pfam" id="PF13304">
    <property type="entry name" value="AAA_21"/>
    <property type="match status" value="1"/>
</dbReference>
<dbReference type="PIRSF" id="PIRSF029347">
    <property type="entry name" value="RecF"/>
    <property type="match status" value="1"/>
</dbReference>
<dbReference type="InterPro" id="IPR003959">
    <property type="entry name" value="ATPase_AAA_core"/>
</dbReference>
<sequence>MQDNFFTLTRVRLRHYRSIAAADVELGRLLLLVGPNGSGKSNFLDALRLLSEALQTSLDQALRARGGVAEVRRRSTGHPTHFAIDLEYRGPDYEGEYGFEVAAVRGGGFRISKEHCRVRHGASPKSDKEPTEARFRVENGKLAEQTEPVMPPTNEQRLYLISAAGLDPFRKVYDGMAGISVFSLNPDVIRQPQTPDSGDFLHRDGSNIASVLHRLERTKIGRADKARIEDYLQQIVPGMHGVSRSELGNWETLEFSQVVRGSKAPWRFQAQSVSDGTLRALGVLVSLFAGTGSTLSTIGIEEPESALHPAAAGVLLDALRDASERRQVIVTSHSPDLLDRHDFTLNELRAVRAVEGETQIGELDEAGAMALRENLYTPGELLRNDQLLPGAPR</sequence>
<protein>
    <submittedName>
        <fullName evidence="3">AAA family ATPase</fullName>
    </submittedName>
</protein>
<proteinExistence type="predicted"/>
<dbReference type="GO" id="GO:0005524">
    <property type="term" value="F:ATP binding"/>
    <property type="evidence" value="ECO:0007669"/>
    <property type="project" value="InterPro"/>
</dbReference>
<dbReference type="GO" id="GO:0009432">
    <property type="term" value="P:SOS response"/>
    <property type="evidence" value="ECO:0007669"/>
    <property type="project" value="UniProtKB-KW"/>
</dbReference>
<reference evidence="4" key="1">
    <citation type="submission" date="2020-05" db="EMBL/GenBank/DDBJ databases">
        <title>Classification of alakaliphilic streptomycetes isolated from an alkaline soil next to Lonar Crater, India and a proposal for the recognition of Streptomyces alkaliterrae sp. nov.</title>
        <authorList>
            <person name="Golinska P."/>
        </authorList>
    </citation>
    <scope>NUCLEOTIDE SEQUENCE [LARGE SCALE GENOMIC DNA]</scope>
    <source>
        <strain evidence="4">OF3</strain>
    </source>
</reference>
<dbReference type="EMBL" id="JABJWZ010000128">
    <property type="protein sequence ID" value="MBB1254649.1"/>
    <property type="molecule type" value="Genomic_DNA"/>
</dbReference>
<dbReference type="InterPro" id="IPR014555">
    <property type="entry name" value="RecF-like"/>
</dbReference>